<accession>A0ABP9R0P0</accession>
<dbReference type="RefSeq" id="WP_345534166.1">
    <property type="nucleotide sequence ID" value="NZ_BAABLD010000016.1"/>
</dbReference>
<proteinExistence type="predicted"/>
<gene>
    <name evidence="1" type="ORF">GCM10025770_32530</name>
</gene>
<protein>
    <submittedName>
        <fullName evidence="1">Uncharacterized protein</fullName>
    </submittedName>
</protein>
<keyword evidence="2" id="KW-1185">Reference proteome</keyword>
<evidence type="ECO:0000313" key="1">
    <source>
        <dbReference type="EMBL" id="GAA5170094.1"/>
    </source>
</evidence>
<dbReference type="Proteomes" id="UP001500547">
    <property type="component" value="Unassembled WGS sequence"/>
</dbReference>
<evidence type="ECO:0000313" key="2">
    <source>
        <dbReference type="Proteomes" id="UP001500547"/>
    </source>
</evidence>
<sequence>MATPYNMAFACLSCCKSFKREFDLSQESPKELVCPECGGVAHNFGRHFKSPKKTDTKQWQKIRYLFSHGFRFQKIRIGPGHHDVVPYPDTLEAAREFVEKYKDYAIKYSPRT</sequence>
<reference evidence="2" key="1">
    <citation type="journal article" date="2019" name="Int. J. Syst. Evol. Microbiol.">
        <title>The Global Catalogue of Microorganisms (GCM) 10K type strain sequencing project: providing services to taxonomists for standard genome sequencing and annotation.</title>
        <authorList>
            <consortium name="The Broad Institute Genomics Platform"/>
            <consortium name="The Broad Institute Genome Sequencing Center for Infectious Disease"/>
            <person name="Wu L."/>
            <person name="Ma J."/>
        </authorList>
    </citation>
    <scope>NUCLEOTIDE SEQUENCE [LARGE SCALE GENOMIC DNA]</scope>
    <source>
        <strain evidence="2">JCM 18715</strain>
    </source>
</reference>
<dbReference type="EMBL" id="BAABLD010000016">
    <property type="protein sequence ID" value="GAA5170094.1"/>
    <property type="molecule type" value="Genomic_DNA"/>
</dbReference>
<organism evidence="1 2">
    <name type="scientific">Viridibacterium curvum</name>
    <dbReference type="NCBI Taxonomy" id="1101404"/>
    <lineage>
        <taxon>Bacteria</taxon>
        <taxon>Pseudomonadati</taxon>
        <taxon>Pseudomonadota</taxon>
        <taxon>Betaproteobacteria</taxon>
        <taxon>Rhodocyclales</taxon>
        <taxon>Rhodocyclaceae</taxon>
        <taxon>Viridibacterium</taxon>
    </lineage>
</organism>
<name>A0ABP9R0P0_9RHOO</name>
<comment type="caution">
    <text evidence="1">The sequence shown here is derived from an EMBL/GenBank/DDBJ whole genome shotgun (WGS) entry which is preliminary data.</text>
</comment>